<sequence>MSESVLSSITHSLEALPHYTWVIDRYGVIQFVSSSWIAYSKEHGLFPRKECVGANCHELFREFITDPIHRLTLLDSLQSIFQGERLVFSTKFTVSTFKKGGRSLELEAFPLMTDLTSANCNLIISLKDLGPVIKERNIQPSRIFRSIHKPPYKLRLIPICASCKSIRNDKEEWLRIEQYLQQKLSLQFTHDICPDCIRQLYPQYAGALKNINEN</sequence>
<dbReference type="OrthoDB" id="2645267at2"/>
<protein>
    <submittedName>
        <fullName evidence="1">Uncharacterized protein</fullName>
    </submittedName>
</protein>
<reference evidence="1 2" key="2">
    <citation type="submission" date="2014-10" db="EMBL/GenBank/DDBJ databases">
        <title>Comparative genomics of the Paenibacillus odorifer group.</title>
        <authorList>
            <person name="Tsai Y.-C."/>
            <person name="Martin N."/>
            <person name="Korlach J."/>
            <person name="Wiedmann M."/>
        </authorList>
    </citation>
    <scope>NUCLEOTIDE SEQUENCE [LARGE SCALE GENOMIC DNA]</scope>
    <source>
        <strain evidence="1 2">DSM 18334</strain>
    </source>
</reference>
<evidence type="ECO:0000313" key="1">
    <source>
        <dbReference type="EMBL" id="KGE19063.1"/>
    </source>
</evidence>
<dbReference type="STRING" id="268407.PWYN_06650"/>
<reference evidence="1 2" key="1">
    <citation type="submission" date="2014-08" db="EMBL/GenBank/DDBJ databases">
        <authorList>
            <person name="den Bakker H.C."/>
        </authorList>
    </citation>
    <scope>NUCLEOTIDE SEQUENCE [LARGE SCALE GENOMIC DNA]</scope>
    <source>
        <strain evidence="1 2">DSM 18334</strain>
    </source>
</reference>
<comment type="caution">
    <text evidence="1">The sequence shown here is derived from an EMBL/GenBank/DDBJ whole genome shotgun (WGS) entry which is preliminary data.</text>
</comment>
<keyword evidence="2" id="KW-1185">Reference proteome</keyword>
<gene>
    <name evidence="1" type="ORF">PWYN_06650</name>
</gene>
<accession>A0A098MAI9</accession>
<dbReference type="Proteomes" id="UP000029734">
    <property type="component" value="Unassembled WGS sequence"/>
</dbReference>
<dbReference type="EMBL" id="JQCR01000002">
    <property type="protein sequence ID" value="KGE19063.1"/>
    <property type="molecule type" value="Genomic_DNA"/>
</dbReference>
<proteinExistence type="predicted"/>
<dbReference type="eggNOG" id="COG0784">
    <property type="taxonomic scope" value="Bacteria"/>
</dbReference>
<name>A0A098MAI9_9BACL</name>
<organism evidence="1 2">
    <name type="scientific">Paenibacillus wynnii</name>
    <dbReference type="NCBI Taxonomy" id="268407"/>
    <lineage>
        <taxon>Bacteria</taxon>
        <taxon>Bacillati</taxon>
        <taxon>Bacillota</taxon>
        <taxon>Bacilli</taxon>
        <taxon>Bacillales</taxon>
        <taxon>Paenibacillaceae</taxon>
        <taxon>Paenibacillus</taxon>
    </lineage>
</organism>
<dbReference type="AlphaFoldDB" id="A0A098MAI9"/>
<evidence type="ECO:0000313" key="2">
    <source>
        <dbReference type="Proteomes" id="UP000029734"/>
    </source>
</evidence>
<dbReference type="RefSeq" id="WP_036649633.1">
    <property type="nucleotide sequence ID" value="NZ_JQCR01000002.1"/>
</dbReference>